<evidence type="ECO:0000256" key="1">
    <source>
        <dbReference type="ARBA" id="ARBA00004496"/>
    </source>
</evidence>
<feature type="binding site" evidence="16">
    <location>
        <position position="78"/>
    </location>
    <ligand>
        <name>Mg(2+)</name>
        <dbReference type="ChEBI" id="CHEBI:18420"/>
        <note>ligand shared between all trimeric partners</note>
    </ligand>
</feature>
<evidence type="ECO:0000313" key="18">
    <source>
        <dbReference type="EMBL" id="RSU03081.1"/>
    </source>
</evidence>
<keyword evidence="19" id="KW-1185">Reference proteome</keyword>
<evidence type="ECO:0000313" key="19">
    <source>
        <dbReference type="Proteomes" id="UP000287101"/>
    </source>
</evidence>
<dbReference type="AlphaFoldDB" id="A0A430A7N0"/>
<dbReference type="PANTHER" id="PTHR34382:SF9">
    <property type="entry name" value="PHOSPHOTRANSFERASE SYSTEM SUGAR-SPECIFIC EII COMPONENT"/>
    <property type="match status" value="1"/>
</dbReference>
<dbReference type="GO" id="GO:0005737">
    <property type="term" value="C:cytoplasm"/>
    <property type="evidence" value="ECO:0007669"/>
    <property type="project" value="UniProtKB-SubCell"/>
</dbReference>
<keyword evidence="4" id="KW-0813">Transport</keyword>
<feature type="active site" description="Tele-phosphohistidine intermediate" evidence="15">
    <location>
        <position position="75"/>
    </location>
</feature>
<evidence type="ECO:0000256" key="15">
    <source>
        <dbReference type="PIRSR" id="PIRSR000699-1"/>
    </source>
</evidence>
<keyword evidence="10 16" id="KW-0479">Metal-binding</keyword>
<evidence type="ECO:0000256" key="9">
    <source>
        <dbReference type="ARBA" id="ARBA00022683"/>
    </source>
</evidence>
<name>A0A430A7N0_9ENTE</name>
<dbReference type="Pfam" id="PF02255">
    <property type="entry name" value="PTS_IIA"/>
    <property type="match status" value="1"/>
</dbReference>
<feature type="modified residue" description="Phosphohistidine; by HPr" evidence="17">
    <location>
        <position position="75"/>
    </location>
</feature>
<dbReference type="RefSeq" id="WP_126831294.1">
    <property type="nucleotide sequence ID" value="NZ_CBCRYB010000004.1"/>
</dbReference>
<dbReference type="GO" id="GO:0009401">
    <property type="term" value="P:phosphoenolpyruvate-dependent sugar phosphotransferase system"/>
    <property type="evidence" value="ECO:0007669"/>
    <property type="project" value="UniProtKB-KW"/>
</dbReference>
<dbReference type="OrthoDB" id="350602at2"/>
<dbReference type="Proteomes" id="UP000287101">
    <property type="component" value="Unassembled WGS sequence"/>
</dbReference>
<evidence type="ECO:0000256" key="5">
    <source>
        <dbReference type="ARBA" id="ARBA00022490"/>
    </source>
</evidence>
<dbReference type="SUPFAM" id="SSF46973">
    <property type="entry name" value="Enzyme IIa from lactose specific PTS, IIa-lac"/>
    <property type="match status" value="1"/>
</dbReference>
<keyword evidence="5" id="KW-0963">Cytoplasm</keyword>
<dbReference type="InterPro" id="IPR036542">
    <property type="entry name" value="PTS_IIA_lac/cel_sf"/>
</dbReference>
<dbReference type="GO" id="GO:0046872">
    <property type="term" value="F:metal ion binding"/>
    <property type="evidence" value="ECO:0007669"/>
    <property type="project" value="UniProtKB-KW"/>
</dbReference>
<keyword evidence="6" id="KW-0597">Phosphoprotein</keyword>
<comment type="subunit">
    <text evidence="2">Homotrimer.</text>
</comment>
<evidence type="ECO:0000256" key="8">
    <source>
        <dbReference type="ARBA" id="ARBA00022679"/>
    </source>
</evidence>
<evidence type="ECO:0000256" key="7">
    <source>
        <dbReference type="ARBA" id="ARBA00022597"/>
    </source>
</evidence>
<comment type="subcellular location">
    <subcellularLocation>
        <location evidence="1">Cytoplasm</location>
    </subcellularLocation>
</comment>
<dbReference type="EMBL" id="NGJY01000002">
    <property type="protein sequence ID" value="RSU03081.1"/>
    <property type="molecule type" value="Genomic_DNA"/>
</dbReference>
<evidence type="ECO:0000256" key="10">
    <source>
        <dbReference type="ARBA" id="ARBA00022723"/>
    </source>
</evidence>
<evidence type="ECO:0000256" key="17">
    <source>
        <dbReference type="PROSITE-ProRule" id="PRU00418"/>
    </source>
</evidence>
<accession>A0A430A7N0</accession>
<evidence type="ECO:0000256" key="16">
    <source>
        <dbReference type="PIRSR" id="PIRSR000699-2"/>
    </source>
</evidence>
<evidence type="ECO:0000256" key="13">
    <source>
        <dbReference type="ARBA" id="ARBA00031467"/>
    </source>
</evidence>
<evidence type="ECO:0000256" key="12">
    <source>
        <dbReference type="ARBA" id="ARBA00030293"/>
    </source>
</evidence>
<dbReference type="InterPro" id="IPR003188">
    <property type="entry name" value="PTS_IIA_lac/cel"/>
</dbReference>
<proteinExistence type="predicted"/>
<keyword evidence="11 16" id="KW-0460">Magnesium</keyword>
<protein>
    <recommendedName>
        <fullName evidence="3">PTS system lactose-specific EIIA component</fullName>
    </recommendedName>
    <alternativeName>
        <fullName evidence="12">EIIA-Lac</fullName>
    </alternativeName>
    <alternativeName>
        <fullName evidence="14">EIII-Lac</fullName>
    </alternativeName>
    <alternativeName>
        <fullName evidence="13">Lactose-specific phosphotransferase enzyme IIA component</fullName>
    </alternativeName>
</protein>
<evidence type="ECO:0000256" key="4">
    <source>
        <dbReference type="ARBA" id="ARBA00022448"/>
    </source>
</evidence>
<evidence type="ECO:0000256" key="6">
    <source>
        <dbReference type="ARBA" id="ARBA00022553"/>
    </source>
</evidence>
<dbReference type="GO" id="GO:0016740">
    <property type="term" value="F:transferase activity"/>
    <property type="evidence" value="ECO:0007669"/>
    <property type="project" value="UniProtKB-KW"/>
</dbReference>
<evidence type="ECO:0000256" key="11">
    <source>
        <dbReference type="ARBA" id="ARBA00022842"/>
    </source>
</evidence>
<dbReference type="PROSITE" id="PS51095">
    <property type="entry name" value="PTS_EIIA_TYPE_3"/>
    <property type="match status" value="1"/>
</dbReference>
<comment type="cofactor">
    <cofactor evidence="16">
        <name>Mg(2+)</name>
        <dbReference type="ChEBI" id="CHEBI:18420"/>
    </cofactor>
    <text evidence="16">Binds 1 Mg(2+) ion per trimer.</text>
</comment>
<sequence>MDQQMQAFQIIAKAGDAFSKQMEAISLAGDNQFEKAEELLESAKEDLNAAHQVQTDILTAEAQGTPMETTPIIVHAQDHLTKAMMGDFFVREQIKLYKRIEKLENK</sequence>
<evidence type="ECO:0000256" key="3">
    <source>
        <dbReference type="ARBA" id="ARBA00014322"/>
    </source>
</evidence>
<reference evidence="18 19" key="1">
    <citation type="submission" date="2017-05" db="EMBL/GenBank/DDBJ databases">
        <title>Vagococcus spp. assemblies.</title>
        <authorList>
            <person name="Gulvik C.A."/>
        </authorList>
    </citation>
    <scope>NUCLEOTIDE SEQUENCE [LARGE SCALE GENOMIC DNA]</scope>
    <source>
        <strain evidence="18 19">CCUG 41755</strain>
    </source>
</reference>
<keyword evidence="7" id="KW-0762">Sugar transport</keyword>
<evidence type="ECO:0000256" key="14">
    <source>
        <dbReference type="ARBA" id="ARBA00032708"/>
    </source>
</evidence>
<keyword evidence="9" id="KW-0598">Phosphotransferase system</keyword>
<gene>
    <name evidence="18" type="ORF">CBF31_05020</name>
</gene>
<dbReference type="PANTHER" id="PTHR34382">
    <property type="entry name" value="PTS SYSTEM N,N'-DIACETYLCHITOBIOSE-SPECIFIC EIIA COMPONENT"/>
    <property type="match status" value="1"/>
</dbReference>
<organism evidence="18 19">
    <name type="scientific">Vagococcus fessus</name>
    <dbReference type="NCBI Taxonomy" id="120370"/>
    <lineage>
        <taxon>Bacteria</taxon>
        <taxon>Bacillati</taxon>
        <taxon>Bacillota</taxon>
        <taxon>Bacilli</taxon>
        <taxon>Lactobacillales</taxon>
        <taxon>Enterococcaceae</taxon>
        <taxon>Vagococcus</taxon>
    </lineage>
</organism>
<dbReference type="PIRSF" id="PIRSF000699">
    <property type="entry name" value="PTS_IILac_III"/>
    <property type="match status" value="1"/>
</dbReference>
<evidence type="ECO:0000256" key="2">
    <source>
        <dbReference type="ARBA" id="ARBA00011233"/>
    </source>
</evidence>
<keyword evidence="8" id="KW-0808">Transferase</keyword>
<comment type="caution">
    <text evidence="18">The sequence shown here is derived from an EMBL/GenBank/DDBJ whole genome shotgun (WGS) entry which is preliminary data.</text>
</comment>
<dbReference type="Gene3D" id="1.20.58.80">
    <property type="entry name" value="Phosphotransferase system, lactose/cellobiose-type IIA subunit"/>
    <property type="match status" value="1"/>
</dbReference>